<comment type="caution">
    <text evidence="2">The sequence shown here is derived from an EMBL/GenBank/DDBJ whole genome shotgun (WGS) entry which is preliminary data.</text>
</comment>
<protein>
    <submittedName>
        <fullName evidence="2">Cadmium transporter</fullName>
    </submittedName>
</protein>
<dbReference type="Proteomes" id="UP000318578">
    <property type="component" value="Unassembled WGS sequence"/>
</dbReference>
<dbReference type="EMBL" id="VJZA01000007">
    <property type="protein sequence ID" value="TVT24289.1"/>
    <property type="molecule type" value="Genomic_DNA"/>
</dbReference>
<dbReference type="InterPro" id="IPR004676">
    <property type="entry name" value="Cd-R_transporter"/>
</dbReference>
<keyword evidence="3" id="KW-1185">Reference proteome</keyword>
<keyword evidence="1" id="KW-0472">Membrane</keyword>
<evidence type="ECO:0000313" key="3">
    <source>
        <dbReference type="Proteomes" id="UP000318578"/>
    </source>
</evidence>
<reference evidence="2 3" key="1">
    <citation type="submission" date="2019-07" db="EMBL/GenBank/DDBJ databases">
        <title>New species of Amycolatopsis and Streptomyces.</title>
        <authorList>
            <person name="Duangmal K."/>
            <person name="Teo W.F.A."/>
            <person name="Lipun K."/>
        </authorList>
    </citation>
    <scope>NUCLEOTIDE SEQUENCE [LARGE SCALE GENOMIC DNA]</scope>
    <source>
        <strain evidence="2 3">JCM 30562</strain>
    </source>
</reference>
<feature type="transmembrane region" description="Helical" evidence="1">
    <location>
        <begin position="74"/>
        <end position="94"/>
    </location>
</feature>
<evidence type="ECO:0000256" key="1">
    <source>
        <dbReference type="SAM" id="Phobius"/>
    </source>
</evidence>
<keyword evidence="1" id="KW-1133">Transmembrane helix</keyword>
<gene>
    <name evidence="2" type="ORF">FNH06_06905</name>
</gene>
<sequence>MVTGPLAALATAGAVFAGTNIDDLLVLTLLFLAARATGRPAAWQIWVGQYLGLGVLVAVSIAAALGFTLVSSGWAGLFGLAPCTLGLLKLAAAWRARRTGATTPDPVATGTASVAALTIANGGDNISAYAPLFHTLGTTATVYTMMVFAVLLAGWIAAGSWLGSRRAAVSAVERFGQWLVPLVYLLIGAAIIVESGVLRNLELYHPKG</sequence>
<dbReference type="AlphaFoldDB" id="A0A558AJ62"/>
<feature type="transmembrane region" description="Helical" evidence="1">
    <location>
        <begin position="175"/>
        <end position="193"/>
    </location>
</feature>
<keyword evidence="1" id="KW-0812">Transmembrane</keyword>
<dbReference type="OrthoDB" id="7995400at2"/>
<feature type="transmembrane region" description="Helical" evidence="1">
    <location>
        <begin position="41"/>
        <end position="67"/>
    </location>
</feature>
<dbReference type="Pfam" id="PF03596">
    <property type="entry name" value="Cad"/>
    <property type="match status" value="1"/>
</dbReference>
<organism evidence="2 3">
    <name type="scientific">Amycolatopsis acidiphila</name>
    <dbReference type="NCBI Taxonomy" id="715473"/>
    <lineage>
        <taxon>Bacteria</taxon>
        <taxon>Bacillati</taxon>
        <taxon>Actinomycetota</taxon>
        <taxon>Actinomycetes</taxon>
        <taxon>Pseudonocardiales</taxon>
        <taxon>Pseudonocardiaceae</taxon>
        <taxon>Amycolatopsis</taxon>
    </lineage>
</organism>
<accession>A0A558AJ62</accession>
<name>A0A558AJ62_9PSEU</name>
<evidence type="ECO:0000313" key="2">
    <source>
        <dbReference type="EMBL" id="TVT24289.1"/>
    </source>
</evidence>
<feature type="transmembrane region" description="Helical" evidence="1">
    <location>
        <begin position="142"/>
        <end position="163"/>
    </location>
</feature>
<proteinExistence type="predicted"/>